<organism evidence="2 3">
    <name type="scientific">Christiangramia echinicola</name>
    <dbReference type="NCBI Taxonomy" id="279359"/>
    <lineage>
        <taxon>Bacteria</taxon>
        <taxon>Pseudomonadati</taxon>
        <taxon>Bacteroidota</taxon>
        <taxon>Flavobacteriia</taxon>
        <taxon>Flavobacteriales</taxon>
        <taxon>Flavobacteriaceae</taxon>
        <taxon>Christiangramia</taxon>
    </lineage>
</organism>
<keyword evidence="3" id="KW-1185">Reference proteome</keyword>
<dbReference type="EMBL" id="LT629745">
    <property type="protein sequence ID" value="SDR85882.1"/>
    <property type="molecule type" value="Genomic_DNA"/>
</dbReference>
<dbReference type="AlphaFoldDB" id="A0A1H1MGZ8"/>
<evidence type="ECO:0000313" key="2">
    <source>
        <dbReference type="EMBL" id="SDR85882.1"/>
    </source>
</evidence>
<keyword evidence="1" id="KW-0472">Membrane</keyword>
<sequence length="213" mass="24059">MTPRKFSIIAGIGYLIIFFAAIFANFFVLEAILKDPLNTIQQDHLMVRLGIIAFLITVVFDVVVAWALFKLYKTHSLSLLSTLFRMMHAAIMGVAIYTLPIALKLNTSEHILMQIEQFNSIWLIGLFFFGIHLMLLGRIMGRPKVIKALLILAGIMYIVDTGAQFLLPSYESYSTIFLALVAIQSIFGEMSFAIWLLLKGGRYTSVESDHKFN</sequence>
<feature type="transmembrane region" description="Helical" evidence="1">
    <location>
        <begin position="173"/>
        <end position="198"/>
    </location>
</feature>
<dbReference type="RefSeq" id="WP_089661750.1">
    <property type="nucleotide sequence ID" value="NZ_LT629745.1"/>
</dbReference>
<dbReference type="STRING" id="1250231.SAMN04488552_1296"/>
<feature type="transmembrane region" description="Helical" evidence="1">
    <location>
        <begin position="12"/>
        <end position="33"/>
    </location>
</feature>
<feature type="transmembrane region" description="Helical" evidence="1">
    <location>
        <begin position="148"/>
        <end position="167"/>
    </location>
</feature>
<protein>
    <recommendedName>
        <fullName evidence="4">DUF4386 domain-containing protein</fullName>
    </recommendedName>
</protein>
<name>A0A1H1MGZ8_9FLAO</name>
<dbReference type="Proteomes" id="UP000198858">
    <property type="component" value="Chromosome I"/>
</dbReference>
<feature type="transmembrane region" description="Helical" evidence="1">
    <location>
        <begin position="119"/>
        <end position="136"/>
    </location>
</feature>
<feature type="transmembrane region" description="Helical" evidence="1">
    <location>
        <begin position="45"/>
        <end position="69"/>
    </location>
</feature>
<evidence type="ECO:0000256" key="1">
    <source>
        <dbReference type="SAM" id="Phobius"/>
    </source>
</evidence>
<evidence type="ECO:0008006" key="4">
    <source>
        <dbReference type="Google" id="ProtNLM"/>
    </source>
</evidence>
<proteinExistence type="predicted"/>
<evidence type="ECO:0000313" key="3">
    <source>
        <dbReference type="Proteomes" id="UP000198858"/>
    </source>
</evidence>
<keyword evidence="1" id="KW-0812">Transmembrane</keyword>
<gene>
    <name evidence="2" type="ORF">SAMN04488552_1296</name>
</gene>
<reference evidence="2 3" key="1">
    <citation type="submission" date="2016-10" db="EMBL/GenBank/DDBJ databases">
        <authorList>
            <person name="Varghese N."/>
            <person name="Submissions S."/>
        </authorList>
    </citation>
    <scope>NUCLEOTIDE SEQUENCE [LARGE SCALE GENOMIC DNA]</scope>
    <source>
        <strain evidence="2 3">Mar_2010_102</strain>
    </source>
</reference>
<feature type="transmembrane region" description="Helical" evidence="1">
    <location>
        <begin position="76"/>
        <end position="99"/>
    </location>
</feature>
<dbReference type="InterPro" id="IPR025495">
    <property type="entry name" value="DUF4386"/>
</dbReference>
<keyword evidence="1" id="KW-1133">Transmembrane helix</keyword>
<accession>A0A1H1MGZ8</accession>
<dbReference type="Pfam" id="PF14329">
    <property type="entry name" value="DUF4386"/>
    <property type="match status" value="1"/>
</dbReference>